<proteinExistence type="predicted"/>
<protein>
    <submittedName>
        <fullName evidence="2">Uncharacterized protein</fullName>
    </submittedName>
</protein>
<feature type="region of interest" description="Disordered" evidence="1">
    <location>
        <begin position="1"/>
        <end position="51"/>
    </location>
</feature>
<dbReference type="EMBL" id="OZ023710">
    <property type="protein sequence ID" value="CAK9882756.1"/>
    <property type="molecule type" value="Genomic_DNA"/>
</dbReference>
<feature type="compositionally biased region" description="Low complexity" evidence="1">
    <location>
        <begin position="75"/>
        <end position="84"/>
    </location>
</feature>
<feature type="region of interest" description="Disordered" evidence="1">
    <location>
        <begin position="68"/>
        <end position="94"/>
    </location>
</feature>
<sequence>MLATRPFESYSARLEKEGESPRRALRLSSKGQLSGDSLEGDMDVPVTKHSKQVVHDTAKEIVSPVVGAKGKKGAKSTAAASLAGNEEEMEDAKKDTLPVQEIQAMVEKPDVENVTGQRKEASITVFDKFVKDGEHEKVANKATDEPVLMNTDVPPSATNGDALEADKNIVKEGTVKEIAAEIFQLWQQQCQRRMT</sequence>
<dbReference type="Proteomes" id="UP001497522">
    <property type="component" value="Chromosome 9"/>
</dbReference>
<organism evidence="2 3">
    <name type="scientific">Sphagnum jensenii</name>
    <dbReference type="NCBI Taxonomy" id="128206"/>
    <lineage>
        <taxon>Eukaryota</taxon>
        <taxon>Viridiplantae</taxon>
        <taxon>Streptophyta</taxon>
        <taxon>Embryophyta</taxon>
        <taxon>Bryophyta</taxon>
        <taxon>Sphagnophytina</taxon>
        <taxon>Sphagnopsida</taxon>
        <taxon>Sphagnales</taxon>
        <taxon>Sphagnaceae</taxon>
        <taxon>Sphagnum</taxon>
    </lineage>
</organism>
<gene>
    <name evidence="2" type="ORF">CSSPJE1EN2_LOCUS24007</name>
</gene>
<evidence type="ECO:0000313" key="3">
    <source>
        <dbReference type="Proteomes" id="UP001497522"/>
    </source>
</evidence>
<feature type="compositionally biased region" description="Basic and acidic residues" evidence="1">
    <location>
        <begin position="13"/>
        <end position="22"/>
    </location>
</feature>
<accession>A0ABP1C1N5</accession>
<name>A0ABP1C1N5_9BRYO</name>
<keyword evidence="3" id="KW-1185">Reference proteome</keyword>
<reference evidence="2" key="1">
    <citation type="submission" date="2024-03" db="EMBL/GenBank/DDBJ databases">
        <authorList>
            <consortium name="ELIXIR-Norway"/>
            <consortium name="Elixir Norway"/>
        </authorList>
    </citation>
    <scope>NUCLEOTIDE SEQUENCE</scope>
</reference>
<evidence type="ECO:0000313" key="2">
    <source>
        <dbReference type="EMBL" id="CAK9882756.1"/>
    </source>
</evidence>
<evidence type="ECO:0000256" key="1">
    <source>
        <dbReference type="SAM" id="MobiDB-lite"/>
    </source>
</evidence>